<dbReference type="InterPro" id="IPR036653">
    <property type="entry name" value="CinA-like_C"/>
</dbReference>
<dbReference type="InterPro" id="IPR008136">
    <property type="entry name" value="CinA_C"/>
</dbReference>
<dbReference type="RefSeq" id="WP_252619751.1">
    <property type="nucleotide sequence ID" value="NZ_CP099490.1"/>
</dbReference>
<dbReference type="NCBIfam" id="TIGR00199">
    <property type="entry name" value="PncC_domain"/>
    <property type="match status" value="1"/>
</dbReference>
<evidence type="ECO:0000313" key="3">
    <source>
        <dbReference type="Proteomes" id="UP001056535"/>
    </source>
</evidence>
<dbReference type="Gene3D" id="3.90.950.20">
    <property type="entry name" value="CinA-like"/>
    <property type="match status" value="1"/>
</dbReference>
<proteinExistence type="predicted"/>
<organism evidence="2 3">
    <name type="scientific">Ornithinimicrobium cryptoxanthini</name>
    <dbReference type="NCBI Taxonomy" id="2934161"/>
    <lineage>
        <taxon>Bacteria</taxon>
        <taxon>Bacillati</taxon>
        <taxon>Actinomycetota</taxon>
        <taxon>Actinomycetes</taxon>
        <taxon>Micrococcales</taxon>
        <taxon>Ornithinimicrobiaceae</taxon>
        <taxon>Ornithinimicrobium</taxon>
    </lineage>
</organism>
<evidence type="ECO:0000313" key="2">
    <source>
        <dbReference type="EMBL" id="USQ75389.1"/>
    </source>
</evidence>
<reference evidence="2" key="1">
    <citation type="submission" date="2022-06" db="EMBL/GenBank/DDBJ databases">
        <title>Ornithinimicrobium JY.X270.</title>
        <authorList>
            <person name="Huang Y."/>
        </authorList>
    </citation>
    <scope>NUCLEOTIDE SEQUENCE</scope>
    <source>
        <strain evidence="2">JY.X270</strain>
    </source>
</reference>
<dbReference type="Pfam" id="PF02464">
    <property type="entry name" value="CinA"/>
    <property type="match status" value="1"/>
</dbReference>
<name>A0ABY4YFF0_9MICO</name>
<gene>
    <name evidence="2" type="ORF">NF557_12250</name>
</gene>
<dbReference type="Proteomes" id="UP001056535">
    <property type="component" value="Chromosome"/>
</dbReference>
<keyword evidence="3" id="KW-1185">Reference proteome</keyword>
<feature type="domain" description="CinA C-terminal" evidence="1">
    <location>
        <begin position="8"/>
        <end position="126"/>
    </location>
</feature>
<sequence>MPERSEAEDLADRVVALLREAELTVATAESLTGGLVAAALTSVPGASAVVLGGVVSYALSVKEGLLGVPKELLEEQGAVAADSAAAMADGVRRATGAAVGVATTGVAGPEPSEGKPVGTVFVAVSVALPASGDAGTVASGGRESRERVRALNLRGSRDQIRTRTVENALELVLELVSGTDGVA</sequence>
<dbReference type="EMBL" id="CP099490">
    <property type="protein sequence ID" value="USQ75389.1"/>
    <property type="molecule type" value="Genomic_DNA"/>
</dbReference>
<accession>A0ABY4YFF0</accession>
<evidence type="ECO:0000259" key="1">
    <source>
        <dbReference type="Pfam" id="PF02464"/>
    </source>
</evidence>
<protein>
    <submittedName>
        <fullName evidence="2">Nicotinamide-nucleotide amidohydrolase family protein</fullName>
    </submittedName>
</protein>
<dbReference type="SUPFAM" id="SSF142433">
    <property type="entry name" value="CinA-like"/>
    <property type="match status" value="1"/>
</dbReference>